<dbReference type="InterPro" id="IPR024610">
    <property type="entry name" value="ING_N_histone-binding"/>
</dbReference>
<protein>
    <submittedName>
        <fullName evidence="2">Inhibitor of growth protein</fullName>
    </submittedName>
</protein>
<feature type="domain" description="Inhibitor of growth protein N-terminal histone-binding" evidence="1">
    <location>
        <begin position="2"/>
        <end position="64"/>
    </location>
</feature>
<reference evidence="3" key="1">
    <citation type="submission" date="2021-01" db="EMBL/GenBank/DDBJ databases">
        <title>Caligus Genome Assembly.</title>
        <authorList>
            <person name="Gallardo-Escarate C."/>
        </authorList>
    </citation>
    <scope>NUCLEOTIDE SEQUENCE [LARGE SCALE GENOMIC DNA]</scope>
</reference>
<gene>
    <name evidence="2" type="ORF">FKW44_024959</name>
</gene>
<dbReference type="Pfam" id="PF12998">
    <property type="entry name" value="ING"/>
    <property type="match status" value="1"/>
</dbReference>
<dbReference type="EMBL" id="CP045910">
    <property type="protein sequence ID" value="QQP31376.1"/>
    <property type="molecule type" value="Genomic_DNA"/>
</dbReference>
<dbReference type="Proteomes" id="UP000595437">
    <property type="component" value="Chromosome 21"/>
</dbReference>
<proteinExistence type="predicted"/>
<dbReference type="OrthoDB" id="5411773at2759"/>
<name>A0A7T8JSA8_CALRO</name>
<feature type="non-terminal residue" evidence="2">
    <location>
        <position position="1"/>
    </location>
</feature>
<sequence>LEDRQKSFFSTAKRLRPSEREEELSGIRREYKKVGEEASEKISIAEDCYSLLDQELHKFKLELEADNRGITEVLEKRSLEMDAPPTNALKENRLPKK</sequence>
<dbReference type="Gene3D" id="6.10.140.1740">
    <property type="match status" value="1"/>
</dbReference>
<dbReference type="AlphaFoldDB" id="A0A7T8JSA8"/>
<evidence type="ECO:0000313" key="3">
    <source>
        <dbReference type="Proteomes" id="UP000595437"/>
    </source>
</evidence>
<evidence type="ECO:0000259" key="1">
    <source>
        <dbReference type="Pfam" id="PF12998"/>
    </source>
</evidence>
<organism evidence="2 3">
    <name type="scientific">Caligus rogercresseyi</name>
    <name type="common">Sea louse</name>
    <dbReference type="NCBI Taxonomy" id="217165"/>
    <lineage>
        <taxon>Eukaryota</taxon>
        <taxon>Metazoa</taxon>
        <taxon>Ecdysozoa</taxon>
        <taxon>Arthropoda</taxon>
        <taxon>Crustacea</taxon>
        <taxon>Multicrustacea</taxon>
        <taxon>Hexanauplia</taxon>
        <taxon>Copepoda</taxon>
        <taxon>Siphonostomatoida</taxon>
        <taxon>Caligidae</taxon>
        <taxon>Caligus</taxon>
    </lineage>
</organism>
<accession>A0A7T8JSA8</accession>
<feature type="non-terminal residue" evidence="2">
    <location>
        <position position="97"/>
    </location>
</feature>
<evidence type="ECO:0000313" key="2">
    <source>
        <dbReference type="EMBL" id="QQP31376.1"/>
    </source>
</evidence>
<keyword evidence="3" id="KW-1185">Reference proteome</keyword>